<dbReference type="InterPro" id="IPR018996">
    <property type="entry name" value="Man1/Src1-like_C"/>
</dbReference>
<dbReference type="GO" id="GO:0005783">
    <property type="term" value="C:endoplasmic reticulum"/>
    <property type="evidence" value="ECO:0007669"/>
    <property type="project" value="TreeGrafter"/>
</dbReference>
<dbReference type="Pfam" id="PF09402">
    <property type="entry name" value="MSC"/>
    <property type="match status" value="1"/>
</dbReference>
<sequence length="337" mass="39505">MLFFTIGSIYKTQKYYVGFCDYSMPNPHITQLKSRFPDNFQPTLDTMETWITPSCVPCPENGQCGPYSELKCDQDYITSRPWYDFTFGLISSWLVCSLDTIRIRKVEQISKKIISLLAYRNANLDCGLCEDDYLVGLYENELIDLVVRKLRLNADFQSGEFQLLWQKVLPILKARGDLVFLEDDTDEQGENGFFVRSLSLSKISLKCKLKKLFADFIERFKWYISGFLLIVSFVGITYLKFKSLQRRHQLIAKLVVESLNKLEQQSKKFKKKEVEDPFLGKIHLRDYFLRDVKMSLVQKNEIWEKVSKRVEKNTNIQAKTAEVHGDILKLWQWTSNI</sequence>
<dbReference type="OrthoDB" id="2503928at2759"/>
<feature type="transmembrane region" description="Helical" evidence="7">
    <location>
        <begin position="220"/>
        <end position="239"/>
    </location>
</feature>
<comment type="subcellular location">
    <subcellularLocation>
        <location evidence="1">Nucleus inner membrane</location>
    </subcellularLocation>
</comment>
<organism evidence="9 10">
    <name type="scientific">Ambrosiozyma monospora</name>
    <name type="common">Yeast</name>
    <name type="synonym">Endomycopsis monosporus</name>
    <dbReference type="NCBI Taxonomy" id="43982"/>
    <lineage>
        <taxon>Eukaryota</taxon>
        <taxon>Fungi</taxon>
        <taxon>Dikarya</taxon>
        <taxon>Ascomycota</taxon>
        <taxon>Saccharomycotina</taxon>
        <taxon>Pichiomycetes</taxon>
        <taxon>Pichiales</taxon>
        <taxon>Pichiaceae</taxon>
        <taxon>Ambrosiozyma</taxon>
    </lineage>
</organism>
<dbReference type="PANTHER" id="PTHR47808">
    <property type="entry name" value="INNER NUCLEAR MEMBRANE PROTEIN HEH2-RELATED"/>
    <property type="match status" value="1"/>
</dbReference>
<dbReference type="EMBL" id="BSXU01004504">
    <property type="protein sequence ID" value="GMG44783.1"/>
    <property type="molecule type" value="Genomic_DNA"/>
</dbReference>
<keyword evidence="3 7" id="KW-0812">Transmembrane</keyword>
<accession>A0A9W7DJA6</accession>
<evidence type="ECO:0000256" key="4">
    <source>
        <dbReference type="ARBA" id="ARBA00022989"/>
    </source>
</evidence>
<evidence type="ECO:0000313" key="10">
    <source>
        <dbReference type="Proteomes" id="UP001165063"/>
    </source>
</evidence>
<keyword evidence="4 7" id="KW-1133">Transmembrane helix</keyword>
<gene>
    <name evidence="9" type="ORF">Amon01_000677600</name>
</gene>
<dbReference type="Gene3D" id="1.10.10.1180">
    <property type="entry name" value="MAN1, winged-helix domain"/>
    <property type="match status" value="1"/>
</dbReference>
<evidence type="ECO:0000256" key="5">
    <source>
        <dbReference type="ARBA" id="ARBA00023136"/>
    </source>
</evidence>
<comment type="caution">
    <text evidence="9">The sequence shown here is derived from an EMBL/GenBank/DDBJ whole genome shotgun (WGS) entry which is preliminary data.</text>
</comment>
<keyword evidence="5 7" id="KW-0472">Membrane</keyword>
<dbReference type="InterPro" id="IPR044780">
    <property type="entry name" value="Heh2/Src1"/>
</dbReference>
<dbReference type="AlphaFoldDB" id="A0A9W7DJA6"/>
<dbReference type="Proteomes" id="UP001165063">
    <property type="component" value="Unassembled WGS sequence"/>
</dbReference>
<protein>
    <submittedName>
        <fullName evidence="9">Unnamed protein product</fullName>
    </submittedName>
</protein>
<dbReference type="InterPro" id="IPR041885">
    <property type="entry name" value="MAN1_winged_helix_dom"/>
</dbReference>
<proteinExistence type="predicted"/>
<dbReference type="GO" id="GO:0003682">
    <property type="term" value="F:chromatin binding"/>
    <property type="evidence" value="ECO:0007669"/>
    <property type="project" value="InterPro"/>
</dbReference>
<dbReference type="GO" id="GO:0005637">
    <property type="term" value="C:nuclear inner membrane"/>
    <property type="evidence" value="ECO:0007669"/>
    <property type="project" value="UniProtKB-SubCell"/>
</dbReference>
<feature type="domain" description="Man1/Src1-like C-terminal" evidence="8">
    <location>
        <begin position="2"/>
        <end position="335"/>
    </location>
</feature>
<reference evidence="9" key="1">
    <citation type="submission" date="2023-04" db="EMBL/GenBank/DDBJ databases">
        <title>Ambrosiozyma monospora NBRC 1965.</title>
        <authorList>
            <person name="Ichikawa N."/>
            <person name="Sato H."/>
            <person name="Tonouchi N."/>
        </authorList>
    </citation>
    <scope>NUCLEOTIDE SEQUENCE</scope>
    <source>
        <strain evidence="9">NBRC 1965</strain>
    </source>
</reference>
<evidence type="ECO:0000256" key="2">
    <source>
        <dbReference type="ARBA" id="ARBA00022553"/>
    </source>
</evidence>
<name>A0A9W7DJA6_AMBMO</name>
<dbReference type="GO" id="GO:0034399">
    <property type="term" value="C:nuclear periphery"/>
    <property type="evidence" value="ECO:0007669"/>
    <property type="project" value="TreeGrafter"/>
</dbReference>
<keyword evidence="10" id="KW-1185">Reference proteome</keyword>
<dbReference type="PANTHER" id="PTHR47808:SF2">
    <property type="entry name" value="LEM DOMAIN-CONTAINING PROTEIN 2"/>
    <property type="match status" value="1"/>
</dbReference>
<evidence type="ECO:0000256" key="6">
    <source>
        <dbReference type="ARBA" id="ARBA00023242"/>
    </source>
</evidence>
<evidence type="ECO:0000256" key="3">
    <source>
        <dbReference type="ARBA" id="ARBA00022692"/>
    </source>
</evidence>
<keyword evidence="2" id="KW-0597">Phosphoprotein</keyword>
<evidence type="ECO:0000259" key="8">
    <source>
        <dbReference type="Pfam" id="PF09402"/>
    </source>
</evidence>
<keyword evidence="6" id="KW-0539">Nucleus</keyword>
<dbReference type="GO" id="GO:0071763">
    <property type="term" value="P:nuclear membrane organization"/>
    <property type="evidence" value="ECO:0007669"/>
    <property type="project" value="TreeGrafter"/>
</dbReference>
<evidence type="ECO:0000256" key="1">
    <source>
        <dbReference type="ARBA" id="ARBA00004540"/>
    </source>
</evidence>
<evidence type="ECO:0000313" key="9">
    <source>
        <dbReference type="EMBL" id="GMG44783.1"/>
    </source>
</evidence>
<evidence type="ECO:0000256" key="7">
    <source>
        <dbReference type="SAM" id="Phobius"/>
    </source>
</evidence>